<keyword evidence="5" id="KW-1185">Reference proteome</keyword>
<dbReference type="PANTHER" id="PTHR21600">
    <property type="entry name" value="MITOCHONDRIAL RNA PSEUDOURIDINE SYNTHASE"/>
    <property type="match status" value="1"/>
</dbReference>
<name>A0A813ECC0_POLGL</name>
<accession>A0A813ECC0</accession>
<proteinExistence type="inferred from homology"/>
<reference evidence="4" key="1">
    <citation type="submission" date="2021-02" db="EMBL/GenBank/DDBJ databases">
        <authorList>
            <person name="Dougan E. K."/>
            <person name="Rhodes N."/>
            <person name="Thang M."/>
            <person name="Chan C."/>
        </authorList>
    </citation>
    <scope>NUCLEOTIDE SEQUENCE</scope>
</reference>
<protein>
    <recommendedName>
        <fullName evidence="3">Pseudouridine synthase RsuA/RluA-like domain-containing protein</fullName>
    </recommendedName>
</protein>
<evidence type="ECO:0000313" key="5">
    <source>
        <dbReference type="Proteomes" id="UP000654075"/>
    </source>
</evidence>
<feature type="compositionally biased region" description="Polar residues" evidence="2">
    <location>
        <begin position="422"/>
        <end position="439"/>
    </location>
</feature>
<dbReference type="InterPro" id="IPR006145">
    <property type="entry name" value="PsdUridine_synth_RsuA/RluA"/>
</dbReference>
<dbReference type="GO" id="GO:0009982">
    <property type="term" value="F:pseudouridine synthase activity"/>
    <property type="evidence" value="ECO:0007669"/>
    <property type="project" value="InterPro"/>
</dbReference>
<dbReference type="InterPro" id="IPR050188">
    <property type="entry name" value="RluA_PseudoU_synthase"/>
</dbReference>
<dbReference type="SUPFAM" id="SSF55120">
    <property type="entry name" value="Pseudouridine synthase"/>
    <property type="match status" value="1"/>
</dbReference>
<dbReference type="Pfam" id="PF00849">
    <property type="entry name" value="PseudoU_synth_2"/>
    <property type="match status" value="1"/>
</dbReference>
<dbReference type="Proteomes" id="UP000654075">
    <property type="component" value="Unassembled WGS sequence"/>
</dbReference>
<dbReference type="PANTHER" id="PTHR21600:SF87">
    <property type="entry name" value="RNA PSEUDOURIDYLATE SYNTHASE DOMAIN-CONTAINING PROTEIN 1"/>
    <property type="match status" value="1"/>
</dbReference>
<evidence type="ECO:0000259" key="3">
    <source>
        <dbReference type="Pfam" id="PF00849"/>
    </source>
</evidence>
<organism evidence="4 5">
    <name type="scientific">Polarella glacialis</name>
    <name type="common">Dinoflagellate</name>
    <dbReference type="NCBI Taxonomy" id="89957"/>
    <lineage>
        <taxon>Eukaryota</taxon>
        <taxon>Sar</taxon>
        <taxon>Alveolata</taxon>
        <taxon>Dinophyceae</taxon>
        <taxon>Suessiales</taxon>
        <taxon>Suessiaceae</taxon>
        <taxon>Polarella</taxon>
    </lineage>
</organism>
<sequence length="439" mass="46734">MTVVPQQIPTSYGNLRPQALANAGWALATPAALDEALTSMLADSTLLAAASSSTQDMANGAREFANPSACSTALAGAAALASCAKASHLDLATLSVEDIHYMALDLNALIWSFSFISCLVQISEALQTLPLLGREVDRRISLSLGGSGSGGQPALMAPGRAPMLMRQYDGYSAAYEAIMVDRPPTTQGRHLPGASSAPELVVSRHGMVVVLKPAGWEVDTTPGSSVDSENRLLLSSYLQRTFSKEAFPLVHLPDFGHGFLHRLDVPSSGLVLAGTTFEGLYSLRSQLNTYRLQRDYITVCHNLSQPSHKVDARVDATSTHSLRSVVRDIGRPAASYFSCSAHLLCKALEGSNLCIVAVRIRTGRRHQIRTHTRYIGHPTAADCWYCPSACILATETGPAPNLPPPTNQSGGRGSDQREQRSLDSMSPSAANKLHGSSAS</sequence>
<evidence type="ECO:0000313" key="4">
    <source>
        <dbReference type="EMBL" id="CAE8597908.1"/>
    </source>
</evidence>
<dbReference type="Gene3D" id="3.30.2350.10">
    <property type="entry name" value="Pseudouridine synthase"/>
    <property type="match status" value="1"/>
</dbReference>
<feature type="region of interest" description="Disordered" evidence="2">
    <location>
        <begin position="397"/>
        <end position="439"/>
    </location>
</feature>
<dbReference type="AlphaFoldDB" id="A0A813ECC0"/>
<dbReference type="GO" id="GO:0003723">
    <property type="term" value="F:RNA binding"/>
    <property type="evidence" value="ECO:0007669"/>
    <property type="project" value="InterPro"/>
</dbReference>
<dbReference type="EMBL" id="CAJNNV010009889">
    <property type="protein sequence ID" value="CAE8597908.1"/>
    <property type="molecule type" value="Genomic_DNA"/>
</dbReference>
<comment type="similarity">
    <text evidence="1">Belongs to the pseudouridine synthase RluA family.</text>
</comment>
<evidence type="ECO:0000256" key="1">
    <source>
        <dbReference type="ARBA" id="ARBA00010876"/>
    </source>
</evidence>
<dbReference type="GO" id="GO:0000455">
    <property type="term" value="P:enzyme-directed rRNA pseudouridine synthesis"/>
    <property type="evidence" value="ECO:0007669"/>
    <property type="project" value="TreeGrafter"/>
</dbReference>
<comment type="caution">
    <text evidence="4">The sequence shown here is derived from an EMBL/GenBank/DDBJ whole genome shotgun (WGS) entry which is preliminary data.</text>
</comment>
<feature type="domain" description="Pseudouridine synthase RsuA/RluA-like" evidence="3">
    <location>
        <begin position="207"/>
        <end position="372"/>
    </location>
</feature>
<evidence type="ECO:0000256" key="2">
    <source>
        <dbReference type="SAM" id="MobiDB-lite"/>
    </source>
</evidence>
<dbReference type="CDD" id="cd02869">
    <property type="entry name" value="PseudoU_synth_RluA_like"/>
    <property type="match status" value="1"/>
</dbReference>
<dbReference type="InterPro" id="IPR020103">
    <property type="entry name" value="PsdUridine_synth_cat_dom_sf"/>
</dbReference>
<gene>
    <name evidence="4" type="ORF">PGLA1383_LOCUS16330</name>
</gene>